<gene>
    <name evidence="1" type="ORF">H4R21_003370</name>
</gene>
<reference evidence="1" key="1">
    <citation type="submission" date="2022-07" db="EMBL/GenBank/DDBJ databases">
        <title>Phylogenomic reconstructions and comparative analyses of Kickxellomycotina fungi.</title>
        <authorList>
            <person name="Reynolds N.K."/>
            <person name="Stajich J.E."/>
            <person name="Barry K."/>
            <person name="Grigoriev I.V."/>
            <person name="Crous P."/>
            <person name="Smith M.E."/>
        </authorList>
    </citation>
    <scope>NUCLEOTIDE SEQUENCE</scope>
    <source>
        <strain evidence="1">BCRC 34780</strain>
    </source>
</reference>
<evidence type="ECO:0000313" key="1">
    <source>
        <dbReference type="EMBL" id="KAJ2799942.1"/>
    </source>
</evidence>
<proteinExistence type="predicted"/>
<feature type="non-terminal residue" evidence="1">
    <location>
        <position position="784"/>
    </location>
</feature>
<keyword evidence="2" id="KW-1185">Reference proteome</keyword>
<organism evidence="1 2">
    <name type="scientific">Coemansia helicoidea</name>
    <dbReference type="NCBI Taxonomy" id="1286919"/>
    <lineage>
        <taxon>Eukaryota</taxon>
        <taxon>Fungi</taxon>
        <taxon>Fungi incertae sedis</taxon>
        <taxon>Zoopagomycota</taxon>
        <taxon>Kickxellomycotina</taxon>
        <taxon>Kickxellomycetes</taxon>
        <taxon>Kickxellales</taxon>
        <taxon>Kickxellaceae</taxon>
        <taxon>Coemansia</taxon>
    </lineage>
</organism>
<evidence type="ECO:0000313" key="2">
    <source>
        <dbReference type="Proteomes" id="UP001140087"/>
    </source>
</evidence>
<feature type="non-terminal residue" evidence="1">
    <location>
        <position position="1"/>
    </location>
</feature>
<sequence>RFADCALVGRDLVRMLQDAAKLAPVRDLWHDLLHRPRAVSPQLAGVEQLLRVPTPRVFLASRLTYEMEARLLFILEQLPAGGCQRNTLLFVSRYLGSPEAESLVSDLVRYIVGVFHPSNALLASAVVPRYVLLGSLLRFVRSQVVAANAKLALFYDWLFYAPGTDSIMNIEPGVLIIARSVEKYTYLTTSFVEFLAFAADAYAPHLAPWIRRCVGAAMLDAVEKGVVPSLAPICNHPRLDPAVRRHMQQLFPQLVPPPADPAPGVDSGPGPDADLALDAGADLALDADLASDAVMDLDSIPPLDDDAAAAAAAAALPADTATTTLQPPSPPPAPPSAQPISQEELLDPVSRMFQDDAAGEGDAESASDTESNAALLALAEDDDYAAVTLERALADTSVWLFGPALSEFAANMSSPEPDVEQAARAVREIVDVFAQSDAAVAAVARVLALVFTDALEPEDIETTAALAAAGEPADSLERDLLHRLFAAAMPHLKNPAADGASRVLQLLVRLTAASADVGFRWLVYCVADAGAPQHYARYVEHHAAGSVRAALARDLAALQERFQGLFYTLLPRVYAAFPREFAGTARIVRAVVALIDQPQVYRLNALVARGHLRLFGTAPAASAIAAASIDECGVFEQVCLWQLLHAELAGSAAAVAELAEHLLLRCALDPASNSEAATGLLALLRTVPPTAALLQTLAAYAADPLPAAVDDPYTRADLCGSALTAWLRAAKPALLALIPDALLTESADDGPVRCMLVQWTATFAGGFGSTASDRGRLCDEIAHA</sequence>
<dbReference type="Proteomes" id="UP001140087">
    <property type="component" value="Unassembled WGS sequence"/>
</dbReference>
<protein>
    <submittedName>
        <fullName evidence="1">Uncharacterized protein</fullName>
    </submittedName>
</protein>
<name>A0ACC1L3Y0_9FUNG</name>
<accession>A0ACC1L3Y0</accession>
<comment type="caution">
    <text evidence="1">The sequence shown here is derived from an EMBL/GenBank/DDBJ whole genome shotgun (WGS) entry which is preliminary data.</text>
</comment>
<dbReference type="EMBL" id="JANBUN010001045">
    <property type="protein sequence ID" value="KAJ2799942.1"/>
    <property type="molecule type" value="Genomic_DNA"/>
</dbReference>